<feature type="region of interest" description="Disordered" evidence="6">
    <location>
        <begin position="402"/>
        <end position="439"/>
    </location>
</feature>
<dbReference type="InterPro" id="IPR049326">
    <property type="entry name" value="Rhodopsin_dom_fungi"/>
</dbReference>
<evidence type="ECO:0000259" key="8">
    <source>
        <dbReference type="Pfam" id="PF20684"/>
    </source>
</evidence>
<feature type="transmembrane region" description="Helical" evidence="7">
    <location>
        <begin position="127"/>
        <end position="153"/>
    </location>
</feature>
<evidence type="ECO:0000313" key="10">
    <source>
        <dbReference type="Proteomes" id="UP000249526"/>
    </source>
</evidence>
<dbReference type="PANTHER" id="PTHR33048:SF64">
    <property type="entry name" value="INTEGRAL MEMBRANE PROTEIN"/>
    <property type="match status" value="1"/>
</dbReference>
<keyword evidence="3 7" id="KW-1133">Transmembrane helix</keyword>
<feature type="transmembrane region" description="Helical" evidence="7">
    <location>
        <begin position="173"/>
        <end position="196"/>
    </location>
</feature>
<feature type="transmembrane region" description="Helical" evidence="7">
    <location>
        <begin position="52"/>
        <end position="75"/>
    </location>
</feature>
<evidence type="ECO:0000256" key="2">
    <source>
        <dbReference type="ARBA" id="ARBA00022692"/>
    </source>
</evidence>
<dbReference type="InterPro" id="IPR052337">
    <property type="entry name" value="SAT4-like"/>
</dbReference>
<sequence length="536" mass="57358">MGWVYNLTVPDPHSHVSRVIAICLVFSITACLAVFLRLYIRIHTKRSAWLDDFAALWSALLAMTYAGIAVAQTRWGLGLDAKYFPDQNVVMFSKIQYAGGPVYTLALLGFKVSLLSSYLRIGGFVQAYRVTIIVAIVAVTCNQLVFTFLLLFACNPLSQVHTPPHATILNQKNILKMGSGTSLGFDIIIIALPLPVLLTLQLRLRQKIALVGVFALGFFITIIQIIRIFTIKNLKTYTDSQPIVIWSDVEISLGVCPHPTPPSYLYPFLPLPLLSTIHTDVDMLAKVIITCIPTYGPFFHAFASTLSSSYNNNRTHTTNNTYNNPHNTYATLTYLTSPTTTTSTSYPLRKTQTRNTTASSIVTNNGGRKKSRDLVDASLDEVARGLGMGGLGLGLESGMFFGTGENEEGRSVSSRSRSRSRSRSSCGGGGGGRGRSCSPSGGYGGVWDGSGVAPTTTTICSLPAVARVREGGFGNGGCVDEDMLEAGVGGGFGVSAVGGGSSSSMVTGSAGVSGNDNGNGSGWRIQKIMEVRVERE</sequence>
<organism evidence="9 10">
    <name type="scientific">Aspergillus piperis CBS 112811</name>
    <dbReference type="NCBI Taxonomy" id="1448313"/>
    <lineage>
        <taxon>Eukaryota</taxon>
        <taxon>Fungi</taxon>
        <taxon>Dikarya</taxon>
        <taxon>Ascomycota</taxon>
        <taxon>Pezizomycotina</taxon>
        <taxon>Eurotiomycetes</taxon>
        <taxon>Eurotiomycetidae</taxon>
        <taxon>Eurotiales</taxon>
        <taxon>Aspergillaceae</taxon>
        <taxon>Aspergillus</taxon>
        <taxon>Aspergillus subgen. Circumdati</taxon>
    </lineage>
</organism>
<feature type="transmembrane region" description="Helical" evidence="7">
    <location>
        <begin position="208"/>
        <end position="229"/>
    </location>
</feature>
<dbReference type="Proteomes" id="UP000249526">
    <property type="component" value="Unassembled WGS sequence"/>
</dbReference>
<reference evidence="9 10" key="1">
    <citation type="submission" date="2018-02" db="EMBL/GenBank/DDBJ databases">
        <title>The genomes of Aspergillus section Nigri reveals drivers in fungal speciation.</title>
        <authorList>
            <consortium name="DOE Joint Genome Institute"/>
            <person name="Vesth T.C."/>
            <person name="Nybo J."/>
            <person name="Theobald S."/>
            <person name="Brandl J."/>
            <person name="Frisvad J.C."/>
            <person name="Nielsen K.F."/>
            <person name="Lyhne E.K."/>
            <person name="Kogle M.E."/>
            <person name="Kuo A."/>
            <person name="Riley R."/>
            <person name="Clum A."/>
            <person name="Nolan M."/>
            <person name="Lipzen A."/>
            <person name="Salamov A."/>
            <person name="Henrissat B."/>
            <person name="Wiebenga A."/>
            <person name="De vries R.P."/>
            <person name="Grigoriev I.V."/>
            <person name="Mortensen U.H."/>
            <person name="Andersen M.R."/>
            <person name="Baker S.E."/>
        </authorList>
    </citation>
    <scope>NUCLEOTIDE SEQUENCE [LARGE SCALE GENOMIC DNA]</scope>
    <source>
        <strain evidence="9 10">CBS 112811</strain>
    </source>
</reference>
<evidence type="ECO:0000256" key="3">
    <source>
        <dbReference type="ARBA" id="ARBA00022989"/>
    </source>
</evidence>
<feature type="transmembrane region" description="Helical" evidence="7">
    <location>
        <begin position="95"/>
        <end position="115"/>
    </location>
</feature>
<evidence type="ECO:0000313" key="9">
    <source>
        <dbReference type="EMBL" id="RAH63320.1"/>
    </source>
</evidence>
<dbReference type="AlphaFoldDB" id="A0A8G1VSU7"/>
<protein>
    <recommendedName>
        <fullName evidence="8">Rhodopsin domain-containing protein</fullName>
    </recommendedName>
</protein>
<dbReference type="GeneID" id="37164781"/>
<dbReference type="Pfam" id="PF20684">
    <property type="entry name" value="Fung_rhodopsin"/>
    <property type="match status" value="1"/>
</dbReference>
<dbReference type="EMBL" id="KZ825054">
    <property type="protein sequence ID" value="RAH63320.1"/>
    <property type="molecule type" value="Genomic_DNA"/>
</dbReference>
<name>A0A8G1VSU7_9EURO</name>
<gene>
    <name evidence="9" type="ORF">BO85DRAFT_455339</name>
</gene>
<evidence type="ECO:0000256" key="6">
    <source>
        <dbReference type="SAM" id="MobiDB-lite"/>
    </source>
</evidence>
<feature type="compositionally biased region" description="Polar residues" evidence="6">
    <location>
        <begin position="353"/>
        <end position="366"/>
    </location>
</feature>
<keyword evidence="2 7" id="KW-0812">Transmembrane</keyword>
<proteinExistence type="inferred from homology"/>
<dbReference type="RefSeq" id="XP_025521242.1">
    <property type="nucleotide sequence ID" value="XM_025661379.1"/>
</dbReference>
<evidence type="ECO:0000256" key="1">
    <source>
        <dbReference type="ARBA" id="ARBA00004141"/>
    </source>
</evidence>
<feature type="transmembrane region" description="Helical" evidence="7">
    <location>
        <begin position="19"/>
        <end position="40"/>
    </location>
</feature>
<comment type="subcellular location">
    <subcellularLocation>
        <location evidence="1">Membrane</location>
        <topology evidence="1">Multi-pass membrane protein</topology>
    </subcellularLocation>
</comment>
<comment type="similarity">
    <text evidence="5">Belongs to the SAT4 family.</text>
</comment>
<accession>A0A8G1VSU7</accession>
<dbReference type="GO" id="GO:0016020">
    <property type="term" value="C:membrane"/>
    <property type="evidence" value="ECO:0007669"/>
    <property type="project" value="UniProtKB-SubCell"/>
</dbReference>
<feature type="domain" description="Rhodopsin" evidence="8">
    <location>
        <begin position="36"/>
        <end position="255"/>
    </location>
</feature>
<feature type="region of interest" description="Disordered" evidence="6">
    <location>
        <begin position="351"/>
        <end position="373"/>
    </location>
</feature>
<dbReference type="PANTHER" id="PTHR33048">
    <property type="entry name" value="PTH11-LIKE INTEGRAL MEMBRANE PROTEIN (AFU_ORTHOLOGUE AFUA_5G11245)"/>
    <property type="match status" value="1"/>
</dbReference>
<keyword evidence="4 7" id="KW-0472">Membrane</keyword>
<evidence type="ECO:0000256" key="4">
    <source>
        <dbReference type="ARBA" id="ARBA00023136"/>
    </source>
</evidence>
<keyword evidence="10" id="KW-1185">Reference proteome</keyword>
<evidence type="ECO:0000256" key="5">
    <source>
        <dbReference type="ARBA" id="ARBA00038359"/>
    </source>
</evidence>
<evidence type="ECO:0000256" key="7">
    <source>
        <dbReference type="SAM" id="Phobius"/>
    </source>
</evidence>